<feature type="region of interest" description="Disordered" evidence="1">
    <location>
        <begin position="1"/>
        <end position="25"/>
    </location>
</feature>
<gene>
    <name evidence="2" type="ORF">PR048_006381</name>
</gene>
<proteinExistence type="predicted"/>
<evidence type="ECO:0000256" key="1">
    <source>
        <dbReference type="SAM" id="MobiDB-lite"/>
    </source>
</evidence>
<name>A0ABQ9IAT8_9NEOP</name>
<evidence type="ECO:0000313" key="3">
    <source>
        <dbReference type="Proteomes" id="UP001159363"/>
    </source>
</evidence>
<protein>
    <submittedName>
        <fullName evidence="2">Uncharacterized protein</fullName>
    </submittedName>
</protein>
<reference evidence="2 3" key="1">
    <citation type="submission" date="2023-02" db="EMBL/GenBank/DDBJ databases">
        <title>LHISI_Scaffold_Assembly.</title>
        <authorList>
            <person name="Stuart O.P."/>
            <person name="Cleave R."/>
            <person name="Magrath M.J.L."/>
            <person name="Mikheyev A.S."/>
        </authorList>
    </citation>
    <scope>NUCLEOTIDE SEQUENCE [LARGE SCALE GENOMIC DNA]</scope>
    <source>
        <strain evidence="2">Daus_M_001</strain>
        <tissue evidence="2">Leg muscle</tissue>
    </source>
</reference>
<dbReference type="Proteomes" id="UP001159363">
    <property type="component" value="Chromosome 2"/>
</dbReference>
<organism evidence="2 3">
    <name type="scientific">Dryococelus australis</name>
    <dbReference type="NCBI Taxonomy" id="614101"/>
    <lineage>
        <taxon>Eukaryota</taxon>
        <taxon>Metazoa</taxon>
        <taxon>Ecdysozoa</taxon>
        <taxon>Arthropoda</taxon>
        <taxon>Hexapoda</taxon>
        <taxon>Insecta</taxon>
        <taxon>Pterygota</taxon>
        <taxon>Neoptera</taxon>
        <taxon>Polyneoptera</taxon>
        <taxon>Phasmatodea</taxon>
        <taxon>Verophasmatodea</taxon>
        <taxon>Anareolatae</taxon>
        <taxon>Phasmatidae</taxon>
        <taxon>Eurycanthinae</taxon>
        <taxon>Dryococelus</taxon>
    </lineage>
</organism>
<accession>A0ABQ9IAT8</accession>
<evidence type="ECO:0000313" key="2">
    <source>
        <dbReference type="EMBL" id="KAJ8893780.1"/>
    </source>
</evidence>
<dbReference type="EMBL" id="JARBHB010000002">
    <property type="protein sequence ID" value="KAJ8893780.1"/>
    <property type="molecule type" value="Genomic_DNA"/>
</dbReference>
<keyword evidence="3" id="KW-1185">Reference proteome</keyword>
<sequence length="117" mass="13360">MPPGEKLHINSEVINKKKNPQSEKQKKEFGFGAYSHAKYSFKTLLFFSEKRLKIPLPGLSTLKGWASSFDMRKGIFASILQFLDLARSSLKDIARITVLSFYEVNVKKPLEYDSKAD</sequence>
<comment type="caution">
    <text evidence="2">The sequence shown here is derived from an EMBL/GenBank/DDBJ whole genome shotgun (WGS) entry which is preliminary data.</text>
</comment>